<evidence type="ECO:0000256" key="3">
    <source>
        <dbReference type="ARBA" id="ARBA00022448"/>
    </source>
</evidence>
<keyword evidence="4 14" id="KW-1134">Transmembrane beta strand</keyword>
<dbReference type="CDD" id="cd01347">
    <property type="entry name" value="ligand_gated_channel"/>
    <property type="match status" value="1"/>
</dbReference>
<feature type="domain" description="TonB-dependent receptor plug" evidence="19">
    <location>
        <begin position="64"/>
        <end position="173"/>
    </location>
</feature>
<dbReference type="Gene3D" id="2.40.170.20">
    <property type="entry name" value="TonB-dependent receptor, beta-barrel domain"/>
    <property type="match status" value="1"/>
</dbReference>
<comment type="similarity">
    <text evidence="2 14 16">Belongs to the TonB-dependent receptor family.</text>
</comment>
<keyword evidence="13 14" id="KW-0998">Cell outer membrane</keyword>
<keyword evidence="6 14" id="KW-0812">Transmembrane</keyword>
<keyword evidence="8" id="KW-0408">Iron</keyword>
<accession>A0A1B2LVI5</accession>
<dbReference type="RefSeq" id="WP_067551024.1">
    <property type="nucleotide sequence ID" value="NZ_CP016895.1"/>
</dbReference>
<sequence length="736" mass="81763">MNQSALTMAIRHILFSSLTLCSYATYAADQPEQLPTIEIKAQHDQAPAYTATSSRAATKLDLSLKDTPQSVTVMTSQRIEEQNLKTVEEVLSQTPGIYIQRFGAQGAVGNGGEYTFYYARGNQILNYQVDGVMTSPATSGKNGSSLSNLDPIIYENITVLKGAAGLTNGAGYPSASVGLNRKHANQTDPTGSIKINAGSNNTIRSEFDVQSALNASGTVRGRLVAAYGQNDSWRDWGDQRNATLYGVLDTDLGAKTQLSLGALLSRARLDGQGVHGITIFGDDGKIMPFDREFNPNARWAYSNIDTLNLFTEFKHEFANRWKVQANYNYTKQDIESLYGVIGVAQVDYSNMTASLAASQNDFSPEEHSMDISATGYYQLLGREHELMFGASYQRLKSDNNAYAGYNARGVIDLNTWDGNIAMPTEATVATGLSHKDYEQSGYYLATRLNPIEALHIILGGRLSNYDLKTRSTNDVRNTVSDTHIKESNELTPYAGITFDITPYLTAYASYTNIFLPQSNRDYSYNVLDPQQGDNYEGGLKASFYDDRLNLSAAYFQAKMDNVAETAGKYTDTDEAVINGWTTTGSNYYRAVKGAETKGFEVEVAGQILPEWNIQAGYTQAETKDNNGQRINTDRPKQQFKMFSTYNLPILDRKLTVGAGLNWQSEFYDNSKTGLNYQAFRQKSFTLVDLMARYTINKDLNVSFNVSNLTDEKYRLNTWANTYGDPRRYTASIHYNF</sequence>
<evidence type="ECO:0000313" key="21">
    <source>
        <dbReference type="Proteomes" id="UP000093391"/>
    </source>
</evidence>
<keyword evidence="21" id="KW-1185">Reference proteome</keyword>
<evidence type="ECO:0000313" key="20">
    <source>
        <dbReference type="EMBL" id="AOA56929.1"/>
    </source>
</evidence>
<evidence type="ECO:0000256" key="7">
    <source>
        <dbReference type="ARBA" id="ARBA00022729"/>
    </source>
</evidence>
<gene>
    <name evidence="20" type="ORF">BFG52_00180</name>
</gene>
<proteinExistence type="inferred from homology"/>
<keyword evidence="12 20" id="KW-0675">Receptor</keyword>
<dbReference type="GO" id="GO:0009279">
    <property type="term" value="C:cell outer membrane"/>
    <property type="evidence" value="ECO:0007669"/>
    <property type="project" value="UniProtKB-SubCell"/>
</dbReference>
<evidence type="ECO:0000256" key="14">
    <source>
        <dbReference type="PROSITE-ProRule" id="PRU01360"/>
    </source>
</evidence>
<dbReference type="Gene3D" id="2.170.130.10">
    <property type="entry name" value="TonB-dependent receptor, plug domain"/>
    <property type="match status" value="1"/>
</dbReference>
<comment type="subcellular location">
    <subcellularLocation>
        <location evidence="1 14">Cell outer membrane</location>
        <topology evidence="1 14">Multi-pass membrane protein</topology>
    </subcellularLocation>
</comment>
<evidence type="ECO:0000256" key="4">
    <source>
        <dbReference type="ARBA" id="ARBA00022452"/>
    </source>
</evidence>
<dbReference type="InterPro" id="IPR010917">
    <property type="entry name" value="TonB_rcpt_CS"/>
</dbReference>
<dbReference type="AlphaFoldDB" id="A0A1B2LVI5"/>
<feature type="signal peptide" evidence="17">
    <location>
        <begin position="1"/>
        <end position="27"/>
    </location>
</feature>
<dbReference type="GO" id="GO:0038023">
    <property type="term" value="F:signaling receptor activity"/>
    <property type="evidence" value="ECO:0007669"/>
    <property type="project" value="InterPro"/>
</dbReference>
<evidence type="ECO:0000256" key="2">
    <source>
        <dbReference type="ARBA" id="ARBA00009810"/>
    </source>
</evidence>
<evidence type="ECO:0000256" key="16">
    <source>
        <dbReference type="RuleBase" id="RU003357"/>
    </source>
</evidence>
<keyword evidence="11 14" id="KW-0472">Membrane</keyword>
<evidence type="ECO:0000256" key="8">
    <source>
        <dbReference type="ARBA" id="ARBA00023004"/>
    </source>
</evidence>
<evidence type="ECO:0000256" key="9">
    <source>
        <dbReference type="ARBA" id="ARBA00023065"/>
    </source>
</evidence>
<dbReference type="InterPro" id="IPR010105">
    <property type="entry name" value="TonB_sidphr_rcpt"/>
</dbReference>
<feature type="short sequence motif" description="TonB C-terminal box" evidence="15">
    <location>
        <begin position="719"/>
        <end position="736"/>
    </location>
</feature>
<keyword evidence="3 14" id="KW-0813">Transport</keyword>
<keyword evidence="5" id="KW-0410">Iron transport</keyword>
<evidence type="ECO:0000256" key="15">
    <source>
        <dbReference type="PROSITE-ProRule" id="PRU10144"/>
    </source>
</evidence>
<evidence type="ECO:0000259" key="19">
    <source>
        <dbReference type="Pfam" id="PF07715"/>
    </source>
</evidence>
<dbReference type="InterPro" id="IPR012910">
    <property type="entry name" value="Plug_dom"/>
</dbReference>
<dbReference type="STRING" id="1789224.BFG52_00180"/>
<evidence type="ECO:0000256" key="6">
    <source>
        <dbReference type="ARBA" id="ARBA00022692"/>
    </source>
</evidence>
<keyword evidence="7 17" id="KW-0732">Signal</keyword>
<dbReference type="InterPro" id="IPR000531">
    <property type="entry name" value="Beta-barrel_TonB"/>
</dbReference>
<keyword evidence="10 16" id="KW-0798">TonB box</keyword>
<feature type="chain" id="PRO_5008539802" evidence="17">
    <location>
        <begin position="28"/>
        <end position="736"/>
    </location>
</feature>
<dbReference type="Pfam" id="PF00593">
    <property type="entry name" value="TonB_dep_Rec_b-barrel"/>
    <property type="match status" value="1"/>
</dbReference>
<evidence type="ECO:0000256" key="10">
    <source>
        <dbReference type="ARBA" id="ARBA00023077"/>
    </source>
</evidence>
<dbReference type="KEGG" id="ala:BFG52_00180"/>
<evidence type="ECO:0000256" key="1">
    <source>
        <dbReference type="ARBA" id="ARBA00004571"/>
    </source>
</evidence>
<keyword evidence="9" id="KW-0406">Ion transport</keyword>
<dbReference type="GO" id="GO:0015344">
    <property type="term" value="F:siderophore uptake transmembrane transporter activity"/>
    <property type="evidence" value="ECO:0007669"/>
    <property type="project" value="TreeGrafter"/>
</dbReference>
<dbReference type="PROSITE" id="PS01156">
    <property type="entry name" value="TONB_DEPENDENT_REC_2"/>
    <property type="match status" value="1"/>
</dbReference>
<feature type="domain" description="TonB-dependent receptor-like beta-barrel" evidence="18">
    <location>
        <begin position="295"/>
        <end position="708"/>
    </location>
</feature>
<evidence type="ECO:0000259" key="18">
    <source>
        <dbReference type="Pfam" id="PF00593"/>
    </source>
</evidence>
<dbReference type="NCBIfam" id="TIGR01783">
    <property type="entry name" value="TonB-siderophor"/>
    <property type="match status" value="1"/>
</dbReference>
<evidence type="ECO:0000256" key="17">
    <source>
        <dbReference type="SAM" id="SignalP"/>
    </source>
</evidence>
<reference evidence="20 21" key="1">
    <citation type="submission" date="2016-08" db="EMBL/GenBank/DDBJ databases">
        <authorList>
            <person name="Seilhamer J.J."/>
        </authorList>
    </citation>
    <scope>NUCLEOTIDE SEQUENCE [LARGE SCALE GENOMIC DNA]</scope>
    <source>
        <strain evidence="20 21">BRTC-1</strain>
    </source>
</reference>
<dbReference type="InterPro" id="IPR036942">
    <property type="entry name" value="Beta-barrel_TonB_sf"/>
</dbReference>
<dbReference type="OrthoDB" id="8663017at2"/>
<dbReference type="InterPro" id="IPR037066">
    <property type="entry name" value="Plug_dom_sf"/>
</dbReference>
<dbReference type="PANTHER" id="PTHR32552">
    <property type="entry name" value="FERRICHROME IRON RECEPTOR-RELATED"/>
    <property type="match status" value="1"/>
</dbReference>
<dbReference type="EMBL" id="CP016895">
    <property type="protein sequence ID" value="AOA56929.1"/>
    <property type="molecule type" value="Genomic_DNA"/>
</dbReference>
<dbReference type="PROSITE" id="PS52016">
    <property type="entry name" value="TONB_DEPENDENT_REC_3"/>
    <property type="match status" value="1"/>
</dbReference>
<dbReference type="InterPro" id="IPR039426">
    <property type="entry name" value="TonB-dep_rcpt-like"/>
</dbReference>
<evidence type="ECO:0000256" key="11">
    <source>
        <dbReference type="ARBA" id="ARBA00023136"/>
    </source>
</evidence>
<dbReference type="GO" id="GO:0015891">
    <property type="term" value="P:siderophore transport"/>
    <property type="evidence" value="ECO:0007669"/>
    <property type="project" value="InterPro"/>
</dbReference>
<dbReference type="Pfam" id="PF07715">
    <property type="entry name" value="Plug"/>
    <property type="match status" value="1"/>
</dbReference>
<dbReference type="Proteomes" id="UP000093391">
    <property type="component" value="Chromosome"/>
</dbReference>
<evidence type="ECO:0000256" key="13">
    <source>
        <dbReference type="ARBA" id="ARBA00023237"/>
    </source>
</evidence>
<dbReference type="SUPFAM" id="SSF56935">
    <property type="entry name" value="Porins"/>
    <property type="match status" value="1"/>
</dbReference>
<protein>
    <submittedName>
        <fullName evidence="20">TonB-dependent receptor</fullName>
    </submittedName>
</protein>
<evidence type="ECO:0000256" key="12">
    <source>
        <dbReference type="ARBA" id="ARBA00023170"/>
    </source>
</evidence>
<organism evidence="20 21">
    <name type="scientific">Acinetobacter larvae</name>
    <dbReference type="NCBI Taxonomy" id="1789224"/>
    <lineage>
        <taxon>Bacteria</taxon>
        <taxon>Pseudomonadati</taxon>
        <taxon>Pseudomonadota</taxon>
        <taxon>Gammaproteobacteria</taxon>
        <taxon>Moraxellales</taxon>
        <taxon>Moraxellaceae</taxon>
        <taxon>Acinetobacter</taxon>
    </lineage>
</organism>
<name>A0A1B2LVI5_9GAMM</name>
<evidence type="ECO:0000256" key="5">
    <source>
        <dbReference type="ARBA" id="ARBA00022496"/>
    </source>
</evidence>
<dbReference type="PANTHER" id="PTHR32552:SF74">
    <property type="entry name" value="HYDROXAMATE SIDEROPHORE RECEPTOR FHUE"/>
    <property type="match status" value="1"/>
</dbReference>